<protein>
    <submittedName>
        <fullName evidence="1">Uncharacterized protein</fullName>
    </submittedName>
</protein>
<name>A0A8X6SIZ7_TRICX</name>
<accession>A0A8X6SIZ7</accession>
<sequence length="75" mass="8374">MRSRAFQTALVHFRSGPLRGMTFVLGMKSFFACPCSFPASPAQLMNCCAISLGQLFGDQDLVCDMFIKKEQMDLM</sequence>
<dbReference type="AlphaFoldDB" id="A0A8X6SIZ7"/>
<keyword evidence="2" id="KW-1185">Reference proteome</keyword>
<comment type="caution">
    <text evidence="1">The sequence shown here is derived from an EMBL/GenBank/DDBJ whole genome shotgun (WGS) entry which is preliminary data.</text>
</comment>
<dbReference type="EMBL" id="BMAU01021313">
    <property type="protein sequence ID" value="GFY12313.1"/>
    <property type="molecule type" value="Genomic_DNA"/>
</dbReference>
<gene>
    <name evidence="1" type="primary">NCL1_44662</name>
    <name evidence="1" type="ORF">TNCV_284161</name>
</gene>
<dbReference type="Proteomes" id="UP000887159">
    <property type="component" value="Unassembled WGS sequence"/>
</dbReference>
<evidence type="ECO:0000313" key="1">
    <source>
        <dbReference type="EMBL" id="GFY12313.1"/>
    </source>
</evidence>
<proteinExistence type="predicted"/>
<reference evidence="1" key="1">
    <citation type="submission" date="2020-08" db="EMBL/GenBank/DDBJ databases">
        <title>Multicomponent nature underlies the extraordinary mechanical properties of spider dragline silk.</title>
        <authorList>
            <person name="Kono N."/>
            <person name="Nakamura H."/>
            <person name="Mori M."/>
            <person name="Yoshida Y."/>
            <person name="Ohtoshi R."/>
            <person name="Malay A.D."/>
            <person name="Moran D.A.P."/>
            <person name="Tomita M."/>
            <person name="Numata K."/>
            <person name="Arakawa K."/>
        </authorList>
    </citation>
    <scope>NUCLEOTIDE SEQUENCE</scope>
</reference>
<evidence type="ECO:0000313" key="2">
    <source>
        <dbReference type="Proteomes" id="UP000887159"/>
    </source>
</evidence>
<organism evidence="1 2">
    <name type="scientific">Trichonephila clavipes</name>
    <name type="common">Golden silk orbweaver</name>
    <name type="synonym">Nephila clavipes</name>
    <dbReference type="NCBI Taxonomy" id="2585209"/>
    <lineage>
        <taxon>Eukaryota</taxon>
        <taxon>Metazoa</taxon>
        <taxon>Ecdysozoa</taxon>
        <taxon>Arthropoda</taxon>
        <taxon>Chelicerata</taxon>
        <taxon>Arachnida</taxon>
        <taxon>Araneae</taxon>
        <taxon>Araneomorphae</taxon>
        <taxon>Entelegynae</taxon>
        <taxon>Araneoidea</taxon>
        <taxon>Nephilidae</taxon>
        <taxon>Trichonephila</taxon>
    </lineage>
</organism>